<proteinExistence type="predicted"/>
<evidence type="ECO:0000313" key="2">
    <source>
        <dbReference type="Proteomes" id="UP001148737"/>
    </source>
</evidence>
<name>A0ACC1QKI7_9HYPO</name>
<keyword evidence="2" id="KW-1185">Reference proteome</keyword>
<protein>
    <submittedName>
        <fullName evidence="1">Uncharacterized protein</fullName>
    </submittedName>
</protein>
<organism evidence="1 2">
    <name type="scientific">Lecanicillium saksenae</name>
    <dbReference type="NCBI Taxonomy" id="468837"/>
    <lineage>
        <taxon>Eukaryota</taxon>
        <taxon>Fungi</taxon>
        <taxon>Dikarya</taxon>
        <taxon>Ascomycota</taxon>
        <taxon>Pezizomycotina</taxon>
        <taxon>Sordariomycetes</taxon>
        <taxon>Hypocreomycetidae</taxon>
        <taxon>Hypocreales</taxon>
        <taxon>Cordycipitaceae</taxon>
        <taxon>Lecanicillium</taxon>
    </lineage>
</organism>
<sequence length="1507" mass="170019">MDNENASKTRGAPSSTHPAPARTVTQASTMPAASEAVAGNGPFEPGHDARDIADLWREALQNFEGIAGFDLERKFDNVQDMVAFANTQIDSFHTFRHDKKKVDRLRTIFKSNLDLLETGTQQLLAAATPAFPPAAAIGTALTFVLQTCRSQSADYDIVVIFLDDMNSFLQRIAILEARCPRHKSYQNCLMDVFSSLLSMCGFAHKLIVLGRFKKWLVNLVQGQDAELAGARKSLDTHLTRLQNATEYAILGNTEETKMMAEELRQNSEQHSSMLHEQRNMLSSMQQTAESTQNDVQKILKFLTMQGLDKKMANTPPTAGDASPLANRVRSTMHTVEADSHEYEVLREIQVPNTCAWLFNEPDWIAWENQAAAKRPILFISGPAGSGKSHLALAVHERLKASAPEGSAGETAVAHFYFREQQPNFKYFLCGIITVINQIAEQNARLCEKINNQFTIDELEIDPGLWQSLVQHVLVPLFHHETKAELLLVLDGLDELFDFWSFPEFAQMITTETLNISVVVTCRDGHLPSLMAEEFPALVIEVSKEKQLIDFNAIVWHRIKRLHNLRNFSTYVQARIAERTVEMSPNLLYLERTLARLDNLGLEGAVLQSLNQAMPCSLDEMYDMLLEECQRRMPATHQQVVSMLLHWMAFSRRDMMLAEVQSLLKFFSGSDAFSLAEIPEILSKFLRIGDPVELLARKTSQAASYQVSDLGTGQYEEIYDDGKLPVKFQERSMLHFFRELQGEDKPFRWRASEAHRRMFLACVDIMDRKHENSSRTPHLELQNYAADEFLTHWYQIQVETHSAAQQIEVMEGLAKIMSRESRLAELLSRLPGLYYTGTEDVTELVDDKLVDWTGLLSLAEVKSLLSTTTLQWWVGLANDPRRLRLGVAQGFMELLYRASDIDGARKQFALVKNVLHVCQLHELLVTNARKWYPERVLEADDKEPRDATLALGIVHLFEEIPMDDCAYRATAEVLSDYYIDVAEDLCLKALEHNQTNGSVAERCKIWTRLSNIRLSAKNFAGSRKAIETGLRCSQHDNAVPVTIQHELWHTKALIEGALGNHGEAALCYREARAADPTTMVPGAALVRELAAYRIMDDKKAYLATLKTWTPLERLTWLVWDYSTEGDIRHAYFCDCAASLGEVDFIVSVYQETVRLLDNVGASAPLKLDLALVYLQVAGDSAVALQTVEEVFDMTTNGRLWPITEENPQNTLERALNIMSDACFARFHKSRDPKTKAEYLHKMKGVLQRKFAVSAPVYSPLVMINYEMTLAMMSLKMRNAMDFHSILQSAMDTCFLTLGDKVSWNDGRSLLELGRALALLAKAIPHAQMSERLYKYARTTASAMFSRLDSEMDDEVSHQLAVATAERLNMRLEAEGTLPLPAREQHQDSEDLLPHAIATFICDGACIPRMEWTWWKDRPAYCCLTCSVTLLCAACYANRPTTCQGELPQSARSYCGSRHEYMTLPVEGWIGIKSGHVVMDGEPPIPVETFFQGLKDAVNEAWGEFWNGA</sequence>
<reference evidence="1" key="1">
    <citation type="submission" date="2022-07" db="EMBL/GenBank/DDBJ databases">
        <title>Genome Sequence of Lecanicillium saksenae.</title>
        <authorList>
            <person name="Buettner E."/>
        </authorList>
    </citation>
    <scope>NUCLEOTIDE SEQUENCE</scope>
    <source>
        <strain evidence="1">VT-O1</strain>
    </source>
</reference>
<gene>
    <name evidence="1" type="ORF">NLG97_g7910</name>
</gene>
<evidence type="ECO:0000313" key="1">
    <source>
        <dbReference type="EMBL" id="KAJ3481097.1"/>
    </source>
</evidence>
<accession>A0ACC1QKI7</accession>
<comment type="caution">
    <text evidence="1">The sequence shown here is derived from an EMBL/GenBank/DDBJ whole genome shotgun (WGS) entry which is preliminary data.</text>
</comment>
<dbReference type="EMBL" id="JANAKD010001290">
    <property type="protein sequence ID" value="KAJ3481097.1"/>
    <property type="molecule type" value="Genomic_DNA"/>
</dbReference>
<dbReference type="Proteomes" id="UP001148737">
    <property type="component" value="Unassembled WGS sequence"/>
</dbReference>